<organism evidence="1 2">
    <name type="scientific">Brassica cretica</name>
    <name type="common">Mustard</name>
    <dbReference type="NCBI Taxonomy" id="69181"/>
    <lineage>
        <taxon>Eukaryota</taxon>
        <taxon>Viridiplantae</taxon>
        <taxon>Streptophyta</taxon>
        <taxon>Embryophyta</taxon>
        <taxon>Tracheophyta</taxon>
        <taxon>Spermatophyta</taxon>
        <taxon>Magnoliopsida</taxon>
        <taxon>eudicotyledons</taxon>
        <taxon>Gunneridae</taxon>
        <taxon>Pentapetalae</taxon>
        <taxon>rosids</taxon>
        <taxon>malvids</taxon>
        <taxon>Brassicales</taxon>
        <taxon>Brassicaceae</taxon>
        <taxon>Brassiceae</taxon>
        <taxon>Brassica</taxon>
    </lineage>
</organism>
<keyword evidence="2" id="KW-1185">Reference proteome</keyword>
<evidence type="ECO:0000313" key="2">
    <source>
        <dbReference type="Proteomes" id="UP000266723"/>
    </source>
</evidence>
<comment type="caution">
    <text evidence="1">The sequence shown here is derived from an EMBL/GenBank/DDBJ whole genome shotgun (WGS) entry which is preliminary data.</text>
</comment>
<dbReference type="Proteomes" id="UP000266723">
    <property type="component" value="Unassembled WGS sequence"/>
</dbReference>
<proteinExistence type="predicted"/>
<accession>A0ABQ7D5E6</accession>
<evidence type="ECO:0000313" key="1">
    <source>
        <dbReference type="EMBL" id="KAF3567657.1"/>
    </source>
</evidence>
<dbReference type="EMBL" id="QGKV02000759">
    <property type="protein sequence ID" value="KAF3567657.1"/>
    <property type="molecule type" value="Genomic_DNA"/>
</dbReference>
<reference evidence="1 2" key="1">
    <citation type="journal article" date="2020" name="BMC Genomics">
        <title>Intraspecific diversification of the crop wild relative Brassica cretica Lam. using demographic model selection.</title>
        <authorList>
            <person name="Kioukis A."/>
            <person name="Michalopoulou V.A."/>
            <person name="Briers L."/>
            <person name="Pirintsos S."/>
            <person name="Studholme D.J."/>
            <person name="Pavlidis P."/>
            <person name="Sarris P.F."/>
        </authorList>
    </citation>
    <scope>NUCLEOTIDE SEQUENCE [LARGE SCALE GENOMIC DNA]</scope>
    <source>
        <strain evidence="2">cv. PFS-1207/04</strain>
    </source>
</reference>
<name>A0ABQ7D5E6_BRACR</name>
<gene>
    <name evidence="1" type="ORF">DY000_02012893</name>
</gene>
<sequence length="92" mass="10716">MYLLGEGGFRKAHAMERLGQKASIRRAMKTISKPEMEALRWAMESMLQYSTCQSFGLQGFDYNDQRTSCLAELCDRIGEDRDFEDMFPEFQD</sequence>
<protein>
    <submittedName>
        <fullName evidence="1">Uncharacterized protein</fullName>
    </submittedName>
</protein>